<dbReference type="InterPro" id="IPR044772">
    <property type="entry name" value="NO3_transporter"/>
</dbReference>
<keyword evidence="5" id="KW-0534">Nitrate assimilation</keyword>
<comment type="similarity">
    <text evidence="2">Belongs to the major facilitator superfamily. Nitrate/nitrite porter (TC 2.A.1.8) family.</text>
</comment>
<dbReference type="CDD" id="cd17341">
    <property type="entry name" value="MFS_NRT2_like"/>
    <property type="match status" value="1"/>
</dbReference>
<evidence type="ECO:0000256" key="7">
    <source>
        <dbReference type="SAM" id="Phobius"/>
    </source>
</evidence>
<dbReference type="FunFam" id="1.20.1250.20:FF:000053">
    <property type="entry name" value="Nitrate transporter 2.1"/>
    <property type="match status" value="1"/>
</dbReference>
<feature type="transmembrane region" description="Helical" evidence="7">
    <location>
        <begin position="282"/>
        <end position="299"/>
    </location>
</feature>
<sequence>MHAAPCMYRPARSIASLHHLPPSITHQTPPLAYLNHQQRIQTSHTIGCPQAGSYHHQLPPPVLCAGGKPDLFHGHEPSRDRRPIKLAVSCKVAMVTSMWKKKKVADEEKECLFYDYDDDCAGGVDEQGRATELRPLSLSSPHTQAFHLAWLSLFACFFAAFAAPPILPALRPALVLSPSDAPAAAVGSLTATLVGRLAMGPACDLLGPRRASGCASLLAALALAATAVTASSPAGFVALRFVAGLSLGNFVANQHWMSGIFAPSAVGLANAVAAGWANVGSAAAQVVVMPLAYDLLVVLPPRRARHRRVGAGAGGGGPTNKSAKNNKSFWKVVGGGVRDYRAWVLSLTYGYCYGVELIMENVAADFFRKRFRLPMEAAGAAAACFGAMNAVARPAGGVASDEVAKVFGMRGRLWVLWAVQTAGAALCVLVGRMGAAEAPSLAATVAVMVTCAAFVQAASGLTFGIVPFVSKRSLGVVSGMTASGGAVGAIVTNRLFFSGSRYTIEEAISLTGAASLACTLPLALIHFRRHGGMLCGPTAAVDAAYDEDSDYHDDDVNSDEDYMLLK</sequence>
<evidence type="ECO:0000313" key="8">
    <source>
        <dbReference type="EMBL" id="GJM94164.1"/>
    </source>
</evidence>
<evidence type="ECO:0000256" key="6">
    <source>
        <dbReference type="ARBA" id="ARBA00023136"/>
    </source>
</evidence>
<evidence type="ECO:0000256" key="5">
    <source>
        <dbReference type="ARBA" id="ARBA00023063"/>
    </source>
</evidence>
<proteinExistence type="inferred from homology"/>
<dbReference type="InterPro" id="IPR011701">
    <property type="entry name" value="MFS"/>
</dbReference>
<feature type="transmembrane region" description="Helical" evidence="7">
    <location>
        <begin position="508"/>
        <end position="527"/>
    </location>
</feature>
<feature type="transmembrane region" description="Helical" evidence="7">
    <location>
        <begin position="148"/>
        <end position="169"/>
    </location>
</feature>
<dbReference type="PANTHER" id="PTHR23515">
    <property type="entry name" value="HIGH-AFFINITY NITRATE TRANSPORTER 2.3"/>
    <property type="match status" value="1"/>
</dbReference>
<dbReference type="GO" id="GO:0012505">
    <property type="term" value="C:endomembrane system"/>
    <property type="evidence" value="ECO:0007669"/>
    <property type="project" value="UniProtKB-SubCell"/>
</dbReference>
<evidence type="ECO:0000313" key="9">
    <source>
        <dbReference type="Proteomes" id="UP001054889"/>
    </source>
</evidence>
<keyword evidence="3 7" id="KW-0812">Transmembrane</keyword>
<comment type="subcellular location">
    <subcellularLocation>
        <location evidence="1">Endomembrane system</location>
        <topology evidence="1">Multi-pass membrane protein</topology>
    </subcellularLocation>
</comment>
<dbReference type="GO" id="GO:0015112">
    <property type="term" value="F:nitrate transmembrane transporter activity"/>
    <property type="evidence" value="ECO:0007669"/>
    <property type="project" value="InterPro"/>
</dbReference>
<feature type="transmembrane region" description="Helical" evidence="7">
    <location>
        <begin position="259"/>
        <end position="276"/>
    </location>
</feature>
<dbReference type="InterPro" id="IPR036259">
    <property type="entry name" value="MFS_trans_sf"/>
</dbReference>
<accession>A0AAV5C7M6</accession>
<reference evidence="8" key="1">
    <citation type="journal article" date="2018" name="DNA Res.">
        <title>Multiple hybrid de novo genome assembly of finger millet, an orphan allotetraploid crop.</title>
        <authorList>
            <person name="Hatakeyama M."/>
            <person name="Aluri S."/>
            <person name="Balachadran M.T."/>
            <person name="Sivarajan S.R."/>
            <person name="Patrignani A."/>
            <person name="Gruter S."/>
            <person name="Poveda L."/>
            <person name="Shimizu-Inatsugi R."/>
            <person name="Baeten J."/>
            <person name="Francoijs K.J."/>
            <person name="Nataraja K.N."/>
            <person name="Reddy Y.A.N."/>
            <person name="Phadnis S."/>
            <person name="Ravikumar R.L."/>
            <person name="Schlapbach R."/>
            <person name="Sreeman S.M."/>
            <person name="Shimizu K.K."/>
        </authorList>
    </citation>
    <scope>NUCLEOTIDE SEQUENCE</scope>
</reference>
<evidence type="ECO:0000256" key="1">
    <source>
        <dbReference type="ARBA" id="ARBA00004127"/>
    </source>
</evidence>
<feature type="transmembrane region" description="Helical" evidence="7">
    <location>
        <begin position="441"/>
        <end position="466"/>
    </location>
</feature>
<organism evidence="8 9">
    <name type="scientific">Eleusine coracana subsp. coracana</name>
    <dbReference type="NCBI Taxonomy" id="191504"/>
    <lineage>
        <taxon>Eukaryota</taxon>
        <taxon>Viridiplantae</taxon>
        <taxon>Streptophyta</taxon>
        <taxon>Embryophyta</taxon>
        <taxon>Tracheophyta</taxon>
        <taxon>Spermatophyta</taxon>
        <taxon>Magnoliopsida</taxon>
        <taxon>Liliopsida</taxon>
        <taxon>Poales</taxon>
        <taxon>Poaceae</taxon>
        <taxon>PACMAD clade</taxon>
        <taxon>Chloridoideae</taxon>
        <taxon>Cynodonteae</taxon>
        <taxon>Eleusininae</taxon>
        <taxon>Eleusine</taxon>
    </lineage>
</organism>
<comment type="caution">
    <text evidence="8">The sequence shown here is derived from an EMBL/GenBank/DDBJ whole genome shotgun (WGS) entry which is preliminary data.</text>
</comment>
<keyword evidence="6 7" id="KW-0472">Membrane</keyword>
<dbReference type="Proteomes" id="UP001054889">
    <property type="component" value="Unassembled WGS sequence"/>
</dbReference>
<keyword evidence="4 7" id="KW-1133">Transmembrane helix</keyword>
<dbReference type="SUPFAM" id="SSF103473">
    <property type="entry name" value="MFS general substrate transporter"/>
    <property type="match status" value="1"/>
</dbReference>
<feature type="transmembrane region" description="Helical" evidence="7">
    <location>
        <begin position="473"/>
        <end position="496"/>
    </location>
</feature>
<dbReference type="GO" id="GO:0042128">
    <property type="term" value="P:nitrate assimilation"/>
    <property type="evidence" value="ECO:0007669"/>
    <property type="project" value="UniProtKB-KW"/>
</dbReference>
<reference evidence="8" key="2">
    <citation type="submission" date="2021-12" db="EMBL/GenBank/DDBJ databases">
        <title>Resequencing data analysis of finger millet.</title>
        <authorList>
            <person name="Hatakeyama M."/>
            <person name="Aluri S."/>
            <person name="Balachadran M.T."/>
            <person name="Sivarajan S.R."/>
            <person name="Poveda L."/>
            <person name="Shimizu-Inatsugi R."/>
            <person name="Schlapbach R."/>
            <person name="Sreeman S.M."/>
            <person name="Shimizu K.K."/>
        </authorList>
    </citation>
    <scope>NUCLEOTIDE SEQUENCE</scope>
</reference>
<protein>
    <submittedName>
        <fullName evidence="8">Uncharacterized protein</fullName>
    </submittedName>
</protein>
<dbReference type="EMBL" id="BQKI01000004">
    <property type="protein sequence ID" value="GJM94164.1"/>
    <property type="molecule type" value="Genomic_DNA"/>
</dbReference>
<gene>
    <name evidence="8" type="primary">ga10783</name>
    <name evidence="8" type="ORF">PR202_ga10783</name>
</gene>
<keyword evidence="9" id="KW-1185">Reference proteome</keyword>
<name>A0AAV5C7M6_ELECO</name>
<dbReference type="FunFam" id="1.20.1250.20:FF:000411">
    <property type="entry name" value="Probable high-affinity nitrate transporter 2.4"/>
    <property type="match status" value="1"/>
</dbReference>
<evidence type="ECO:0000256" key="3">
    <source>
        <dbReference type="ARBA" id="ARBA00022692"/>
    </source>
</evidence>
<dbReference type="Gene3D" id="1.20.1250.20">
    <property type="entry name" value="MFS general substrate transporter like domains"/>
    <property type="match status" value="2"/>
</dbReference>
<evidence type="ECO:0000256" key="2">
    <source>
        <dbReference type="ARBA" id="ARBA00008432"/>
    </source>
</evidence>
<dbReference type="AlphaFoldDB" id="A0AAV5C7M6"/>
<feature type="transmembrane region" description="Helical" evidence="7">
    <location>
        <begin position="414"/>
        <end position="435"/>
    </location>
</feature>
<evidence type="ECO:0000256" key="4">
    <source>
        <dbReference type="ARBA" id="ARBA00022989"/>
    </source>
</evidence>
<dbReference type="Pfam" id="PF07690">
    <property type="entry name" value="MFS_1"/>
    <property type="match status" value="1"/>
</dbReference>